<keyword evidence="2" id="KW-1185">Reference proteome</keyword>
<dbReference type="AlphaFoldDB" id="A0AAI9TXY1"/>
<evidence type="ECO:0000313" key="1">
    <source>
        <dbReference type="EMBL" id="KAK1448003.1"/>
    </source>
</evidence>
<dbReference type="EMBL" id="MPDP01000313">
    <property type="protein sequence ID" value="KAK1448003.1"/>
    <property type="molecule type" value="Genomic_DNA"/>
</dbReference>
<name>A0AAI9TXY1_9PEZI</name>
<reference evidence="1" key="1">
    <citation type="submission" date="2016-11" db="EMBL/GenBank/DDBJ databases">
        <title>The genome sequence of Colletotrichum cuscutae.</title>
        <authorList>
            <person name="Baroncelli R."/>
        </authorList>
    </citation>
    <scope>NUCLEOTIDE SEQUENCE</scope>
    <source>
        <strain evidence="1">IMI 304802</strain>
    </source>
</reference>
<protein>
    <submittedName>
        <fullName evidence="1">Uncharacterized protein</fullName>
    </submittedName>
</protein>
<accession>A0AAI9TXY1</accession>
<gene>
    <name evidence="1" type="ORF">CCUS01_12078</name>
</gene>
<comment type="caution">
    <text evidence="1">The sequence shown here is derived from an EMBL/GenBank/DDBJ whole genome shotgun (WGS) entry which is preliminary data.</text>
</comment>
<dbReference type="Proteomes" id="UP001239213">
    <property type="component" value="Unassembled WGS sequence"/>
</dbReference>
<organism evidence="1 2">
    <name type="scientific">Colletotrichum cuscutae</name>
    <dbReference type="NCBI Taxonomy" id="1209917"/>
    <lineage>
        <taxon>Eukaryota</taxon>
        <taxon>Fungi</taxon>
        <taxon>Dikarya</taxon>
        <taxon>Ascomycota</taxon>
        <taxon>Pezizomycotina</taxon>
        <taxon>Sordariomycetes</taxon>
        <taxon>Hypocreomycetidae</taxon>
        <taxon>Glomerellales</taxon>
        <taxon>Glomerellaceae</taxon>
        <taxon>Colletotrichum</taxon>
        <taxon>Colletotrichum acutatum species complex</taxon>
    </lineage>
</organism>
<proteinExistence type="predicted"/>
<sequence>MIQLNKPTECESHDAQTLHVRLVKVAAARTGAESYSTQYEAYLSHADAAEFFGETCPVPLWTFAAPVHVPDPVRLRSYQGTIDGWTGRDEIGVYQARPRWKRLHYAAHTRSY</sequence>
<evidence type="ECO:0000313" key="2">
    <source>
        <dbReference type="Proteomes" id="UP001239213"/>
    </source>
</evidence>